<dbReference type="PANTHER" id="PTHR24305:SF166">
    <property type="entry name" value="CYTOCHROME P450 12A4, MITOCHONDRIAL-RELATED"/>
    <property type="match status" value="1"/>
</dbReference>
<keyword evidence="7" id="KW-0408">Iron</keyword>
<comment type="cofactor">
    <cofactor evidence="1">
        <name>heme</name>
        <dbReference type="ChEBI" id="CHEBI:30413"/>
    </cofactor>
</comment>
<evidence type="ECO:0000313" key="9">
    <source>
        <dbReference type="EMBL" id="PSR84002.1"/>
    </source>
</evidence>
<proteinExistence type="inferred from homology"/>
<keyword evidence="10" id="KW-1185">Reference proteome</keyword>
<dbReference type="InterPro" id="IPR050121">
    <property type="entry name" value="Cytochrome_P450_monoxygenase"/>
</dbReference>
<keyword evidence="4" id="KW-0349">Heme</keyword>
<dbReference type="PANTHER" id="PTHR24305">
    <property type="entry name" value="CYTOCHROME P450"/>
    <property type="match status" value="1"/>
</dbReference>
<keyword evidence="6" id="KW-0560">Oxidoreductase</keyword>
<evidence type="ECO:0000256" key="2">
    <source>
        <dbReference type="ARBA" id="ARBA00005179"/>
    </source>
</evidence>
<dbReference type="SUPFAM" id="SSF48264">
    <property type="entry name" value="Cytochrome P450"/>
    <property type="match status" value="1"/>
</dbReference>
<keyword evidence="5" id="KW-0479">Metal-binding</keyword>
<evidence type="ECO:0000256" key="5">
    <source>
        <dbReference type="ARBA" id="ARBA00022723"/>
    </source>
</evidence>
<comment type="pathway">
    <text evidence="2">Secondary metabolite biosynthesis.</text>
</comment>
<evidence type="ECO:0000256" key="3">
    <source>
        <dbReference type="ARBA" id="ARBA00010617"/>
    </source>
</evidence>
<evidence type="ECO:0000256" key="4">
    <source>
        <dbReference type="ARBA" id="ARBA00022617"/>
    </source>
</evidence>
<dbReference type="AlphaFoldDB" id="A0A2R6P2L7"/>
<dbReference type="Gene3D" id="1.10.630.10">
    <property type="entry name" value="Cytochrome P450"/>
    <property type="match status" value="1"/>
</dbReference>
<dbReference type="GO" id="GO:0016705">
    <property type="term" value="F:oxidoreductase activity, acting on paired donors, with incorporation or reduction of molecular oxygen"/>
    <property type="evidence" value="ECO:0007669"/>
    <property type="project" value="InterPro"/>
</dbReference>
<comment type="caution">
    <text evidence="9">The sequence shown here is derived from an EMBL/GenBank/DDBJ whole genome shotgun (WGS) entry which is preliminary data.</text>
</comment>
<evidence type="ECO:0000256" key="1">
    <source>
        <dbReference type="ARBA" id="ARBA00001971"/>
    </source>
</evidence>
<dbReference type="InterPro" id="IPR001128">
    <property type="entry name" value="Cyt_P450"/>
</dbReference>
<dbReference type="STRING" id="98765.A0A2R6P2L7"/>
<protein>
    <recommendedName>
        <fullName evidence="11">Cytochrome P450</fullName>
    </recommendedName>
</protein>
<gene>
    <name evidence="9" type="ORF">PHLCEN_2v5553</name>
</gene>
<dbReference type="GO" id="GO:0004497">
    <property type="term" value="F:monooxygenase activity"/>
    <property type="evidence" value="ECO:0007669"/>
    <property type="project" value="UniProtKB-KW"/>
</dbReference>
<evidence type="ECO:0000256" key="6">
    <source>
        <dbReference type="ARBA" id="ARBA00023002"/>
    </source>
</evidence>
<dbReference type="GO" id="GO:0005506">
    <property type="term" value="F:iron ion binding"/>
    <property type="evidence" value="ECO:0007669"/>
    <property type="project" value="InterPro"/>
</dbReference>
<evidence type="ECO:0000256" key="8">
    <source>
        <dbReference type="ARBA" id="ARBA00023033"/>
    </source>
</evidence>
<dbReference type="OrthoDB" id="1470350at2759"/>
<dbReference type="InterPro" id="IPR036396">
    <property type="entry name" value="Cyt_P450_sf"/>
</dbReference>
<evidence type="ECO:0000313" key="10">
    <source>
        <dbReference type="Proteomes" id="UP000186601"/>
    </source>
</evidence>
<dbReference type="GO" id="GO:0020037">
    <property type="term" value="F:heme binding"/>
    <property type="evidence" value="ECO:0007669"/>
    <property type="project" value="InterPro"/>
</dbReference>
<sequence length="338" mass="38341">MTCAPCRPTLSRCARYRFLSHYAEKLGPPRLRRFLISLVSDVDIQELRQIVDIVADRSKEILDGKRKALEDGDEAVNMQVGEGKDIMSILCECESISTWNLWFLEGIGQEKFRQMLIYTSVRQNMKIEDSEKLPEHELLAQMSTFVFAATDTTSNALARIFDLLAQHQHVQDKLRQEILESCDSEDGTFTDLSYDKLVELPYLDGVCRETLRLYPPVSFVTREAERDIVLPLSEPIQGVDGTPMKEILVPNGTTVIIGIRACNRNKAIWGEDALEWKPDRWLDSVPGFVKEARVPGIYANLKGIVWNFAGISYPTVSPVDKKPSMPVRIEPILRNVVV</sequence>
<name>A0A2R6P2L7_9APHY</name>
<comment type="similarity">
    <text evidence="3">Belongs to the cytochrome P450 family.</text>
</comment>
<evidence type="ECO:0000256" key="7">
    <source>
        <dbReference type="ARBA" id="ARBA00023004"/>
    </source>
</evidence>
<dbReference type="Pfam" id="PF00067">
    <property type="entry name" value="p450"/>
    <property type="match status" value="1"/>
</dbReference>
<reference evidence="9 10" key="1">
    <citation type="submission" date="2018-02" db="EMBL/GenBank/DDBJ databases">
        <title>Genome sequence of the basidiomycete white-rot fungus Phlebia centrifuga.</title>
        <authorList>
            <person name="Granchi Z."/>
            <person name="Peng M."/>
            <person name="de Vries R.P."/>
            <person name="Hilden K."/>
            <person name="Makela M.R."/>
            <person name="Grigoriev I."/>
            <person name="Riley R."/>
        </authorList>
    </citation>
    <scope>NUCLEOTIDE SEQUENCE [LARGE SCALE GENOMIC DNA]</scope>
    <source>
        <strain evidence="9 10">FBCC195</strain>
    </source>
</reference>
<dbReference type="EMBL" id="MLYV02000546">
    <property type="protein sequence ID" value="PSR84002.1"/>
    <property type="molecule type" value="Genomic_DNA"/>
</dbReference>
<accession>A0A2R6P2L7</accession>
<organism evidence="9 10">
    <name type="scientific">Hermanssonia centrifuga</name>
    <dbReference type="NCBI Taxonomy" id="98765"/>
    <lineage>
        <taxon>Eukaryota</taxon>
        <taxon>Fungi</taxon>
        <taxon>Dikarya</taxon>
        <taxon>Basidiomycota</taxon>
        <taxon>Agaricomycotina</taxon>
        <taxon>Agaricomycetes</taxon>
        <taxon>Polyporales</taxon>
        <taxon>Meruliaceae</taxon>
        <taxon>Hermanssonia</taxon>
    </lineage>
</organism>
<evidence type="ECO:0008006" key="11">
    <source>
        <dbReference type="Google" id="ProtNLM"/>
    </source>
</evidence>
<dbReference type="Proteomes" id="UP000186601">
    <property type="component" value="Unassembled WGS sequence"/>
</dbReference>
<keyword evidence="8" id="KW-0503">Monooxygenase</keyword>